<sequence>MSSDTSSRAGQPPADNPSAADKKQCSKPAPSSADVDIDLKDPAVNDAASKIQLAFRKHQDHKGTQPK</sequence>
<evidence type="ECO:0000313" key="3">
    <source>
        <dbReference type="WBParaSite" id="PSAMB.scaffold5564size11397.g26849.t1"/>
    </source>
</evidence>
<organism evidence="2 3">
    <name type="scientific">Plectus sambesii</name>
    <dbReference type="NCBI Taxonomy" id="2011161"/>
    <lineage>
        <taxon>Eukaryota</taxon>
        <taxon>Metazoa</taxon>
        <taxon>Ecdysozoa</taxon>
        <taxon>Nematoda</taxon>
        <taxon>Chromadorea</taxon>
        <taxon>Plectida</taxon>
        <taxon>Plectina</taxon>
        <taxon>Plectoidea</taxon>
        <taxon>Plectidae</taxon>
        <taxon>Plectus</taxon>
    </lineage>
</organism>
<reference evidence="3" key="1">
    <citation type="submission" date="2022-11" db="UniProtKB">
        <authorList>
            <consortium name="WormBaseParasite"/>
        </authorList>
    </citation>
    <scope>IDENTIFICATION</scope>
</reference>
<feature type="region of interest" description="Disordered" evidence="1">
    <location>
        <begin position="1"/>
        <end position="43"/>
    </location>
</feature>
<evidence type="ECO:0000313" key="2">
    <source>
        <dbReference type="Proteomes" id="UP000887566"/>
    </source>
</evidence>
<accession>A0A914WYA6</accession>
<dbReference type="WBParaSite" id="PSAMB.scaffold5564size11397.g26849.t1">
    <property type="protein sequence ID" value="PSAMB.scaffold5564size11397.g26849.t1"/>
    <property type="gene ID" value="PSAMB.scaffold5564size11397.g26849"/>
</dbReference>
<name>A0A914WYA6_9BILA</name>
<dbReference type="AlphaFoldDB" id="A0A914WYA6"/>
<evidence type="ECO:0000256" key="1">
    <source>
        <dbReference type="SAM" id="MobiDB-lite"/>
    </source>
</evidence>
<proteinExistence type="predicted"/>
<keyword evidence="2" id="KW-1185">Reference proteome</keyword>
<dbReference type="Proteomes" id="UP000887566">
    <property type="component" value="Unplaced"/>
</dbReference>
<protein>
    <submittedName>
        <fullName evidence="3">Uncharacterized protein</fullName>
    </submittedName>
</protein>